<gene>
    <name evidence="2" type="ORF">DL762_003596</name>
</gene>
<feature type="compositionally biased region" description="Low complexity" evidence="1">
    <location>
        <begin position="161"/>
        <end position="179"/>
    </location>
</feature>
<feature type="region of interest" description="Disordered" evidence="1">
    <location>
        <begin position="158"/>
        <end position="303"/>
    </location>
</feature>
<dbReference type="Proteomes" id="UP000294003">
    <property type="component" value="Unassembled WGS sequence"/>
</dbReference>
<evidence type="ECO:0000313" key="3">
    <source>
        <dbReference type="Proteomes" id="UP000294003"/>
    </source>
</evidence>
<evidence type="ECO:0000256" key="1">
    <source>
        <dbReference type="SAM" id="MobiDB-lite"/>
    </source>
</evidence>
<name>A0ABY0HA33_9PEZI</name>
<dbReference type="EMBL" id="QJNS01000083">
    <property type="protein sequence ID" value="RYO88670.1"/>
    <property type="molecule type" value="Genomic_DNA"/>
</dbReference>
<accession>A0ABY0HA33</accession>
<keyword evidence="3" id="KW-1185">Reference proteome</keyword>
<feature type="compositionally biased region" description="Acidic residues" evidence="1">
    <location>
        <begin position="199"/>
        <end position="229"/>
    </location>
</feature>
<sequence length="313" mass="35075">MHARKARVPPVENNRPKRGPKPFPGTRRKRCDLRVPPPQPIIRPRNTYTRKRRTDVLMWLIHHKIPEENQFRRGDSYAYTRTRAGVAPLPVHEENERRRKWANGETIYRAPTYKDAERFWKVPAGSICQWWKKREKYLPPNELERANLIHDLYMTGVPAKSESSAGSGSATQQQPAAAQNGDSQSGPAGPGGHQSPIVIDDDDMDTSDEDEPAPENTGMEEFDDEEETENQGAQSSHIRNAEAEANGAESTQRDERASGENESPPEDAEDAEDADADADADDEQPSGDMPGLRDAQAEDFDETHAAIFRVQSV</sequence>
<comment type="caution">
    <text evidence="2">The sequence shown here is derived from an EMBL/GenBank/DDBJ whole genome shotgun (WGS) entry which is preliminary data.</text>
</comment>
<proteinExistence type="predicted"/>
<reference evidence="2 3" key="1">
    <citation type="submission" date="2018-06" db="EMBL/GenBank/DDBJ databases">
        <title>Complete Genomes of Monosporascus.</title>
        <authorList>
            <person name="Robinson A.J."/>
            <person name="Natvig D.O."/>
        </authorList>
    </citation>
    <scope>NUCLEOTIDE SEQUENCE [LARGE SCALE GENOMIC DNA]</scope>
    <source>
        <strain evidence="2 3">CBS 609.92</strain>
    </source>
</reference>
<protein>
    <submittedName>
        <fullName evidence="2">Uncharacterized protein</fullName>
    </submittedName>
</protein>
<feature type="compositionally biased region" description="Basic residues" evidence="1">
    <location>
        <begin position="16"/>
        <end position="31"/>
    </location>
</feature>
<feature type="compositionally biased region" description="Acidic residues" evidence="1">
    <location>
        <begin position="263"/>
        <end position="285"/>
    </location>
</feature>
<evidence type="ECO:0000313" key="2">
    <source>
        <dbReference type="EMBL" id="RYO88670.1"/>
    </source>
</evidence>
<organism evidence="2 3">
    <name type="scientific">Monosporascus cannonballus</name>
    <dbReference type="NCBI Taxonomy" id="155416"/>
    <lineage>
        <taxon>Eukaryota</taxon>
        <taxon>Fungi</taxon>
        <taxon>Dikarya</taxon>
        <taxon>Ascomycota</taxon>
        <taxon>Pezizomycotina</taxon>
        <taxon>Sordariomycetes</taxon>
        <taxon>Xylariomycetidae</taxon>
        <taxon>Xylariales</taxon>
        <taxon>Xylariales incertae sedis</taxon>
        <taxon>Monosporascus</taxon>
    </lineage>
</organism>
<feature type="region of interest" description="Disordered" evidence="1">
    <location>
        <begin position="1"/>
        <end position="45"/>
    </location>
</feature>